<gene>
    <name evidence="1" type="ORF">Ahy_A10g050373</name>
</gene>
<protein>
    <submittedName>
        <fullName evidence="1">Uncharacterized protein</fullName>
    </submittedName>
</protein>
<name>A0A445B964_ARAHY</name>
<reference evidence="1 2" key="1">
    <citation type="submission" date="2019-01" db="EMBL/GenBank/DDBJ databases">
        <title>Sequencing of cultivated peanut Arachis hypogaea provides insights into genome evolution and oil improvement.</title>
        <authorList>
            <person name="Chen X."/>
        </authorList>
    </citation>
    <scope>NUCLEOTIDE SEQUENCE [LARGE SCALE GENOMIC DNA]</scope>
    <source>
        <strain evidence="2">cv. Fuhuasheng</strain>
        <tissue evidence="1">Leaves</tissue>
    </source>
</reference>
<dbReference type="Proteomes" id="UP000289738">
    <property type="component" value="Chromosome A10"/>
</dbReference>
<keyword evidence="2" id="KW-1185">Reference proteome</keyword>
<organism evidence="1 2">
    <name type="scientific">Arachis hypogaea</name>
    <name type="common">Peanut</name>
    <dbReference type="NCBI Taxonomy" id="3818"/>
    <lineage>
        <taxon>Eukaryota</taxon>
        <taxon>Viridiplantae</taxon>
        <taxon>Streptophyta</taxon>
        <taxon>Embryophyta</taxon>
        <taxon>Tracheophyta</taxon>
        <taxon>Spermatophyta</taxon>
        <taxon>Magnoliopsida</taxon>
        <taxon>eudicotyledons</taxon>
        <taxon>Gunneridae</taxon>
        <taxon>Pentapetalae</taxon>
        <taxon>rosids</taxon>
        <taxon>fabids</taxon>
        <taxon>Fabales</taxon>
        <taxon>Fabaceae</taxon>
        <taxon>Papilionoideae</taxon>
        <taxon>50 kb inversion clade</taxon>
        <taxon>dalbergioids sensu lato</taxon>
        <taxon>Dalbergieae</taxon>
        <taxon>Pterocarpus clade</taxon>
        <taxon>Arachis</taxon>
    </lineage>
</organism>
<dbReference type="EMBL" id="SDMP01000010">
    <property type="protein sequence ID" value="RYR35228.1"/>
    <property type="molecule type" value="Genomic_DNA"/>
</dbReference>
<proteinExistence type="predicted"/>
<accession>A0A445B964</accession>
<evidence type="ECO:0000313" key="2">
    <source>
        <dbReference type="Proteomes" id="UP000289738"/>
    </source>
</evidence>
<comment type="caution">
    <text evidence="1">The sequence shown here is derived from an EMBL/GenBank/DDBJ whole genome shotgun (WGS) entry which is preliminary data.</text>
</comment>
<evidence type="ECO:0000313" key="1">
    <source>
        <dbReference type="EMBL" id="RYR35228.1"/>
    </source>
</evidence>
<dbReference type="AlphaFoldDB" id="A0A445B964"/>
<sequence length="29" mass="3440">MEGLKSFLLGSISSKDCFRSHWQRWNRVA</sequence>